<name>A0A0B2VCH4_TOXCA</name>
<dbReference type="EMBL" id="JPKZ01002066">
    <property type="protein sequence ID" value="KHN78685.1"/>
    <property type="molecule type" value="Genomic_DNA"/>
</dbReference>
<evidence type="ECO:0000256" key="2">
    <source>
        <dbReference type="SAM" id="SignalP"/>
    </source>
</evidence>
<evidence type="ECO:0000256" key="1">
    <source>
        <dbReference type="SAM" id="MobiDB-lite"/>
    </source>
</evidence>
<protein>
    <submittedName>
        <fullName evidence="3">Uncharacterized protein</fullName>
    </submittedName>
</protein>
<feature type="region of interest" description="Disordered" evidence="1">
    <location>
        <begin position="154"/>
        <end position="195"/>
    </location>
</feature>
<comment type="caution">
    <text evidence="3">The sequence shown here is derived from an EMBL/GenBank/DDBJ whole genome shotgun (WGS) entry which is preliminary data.</text>
</comment>
<keyword evidence="2" id="KW-0732">Signal</keyword>
<dbReference type="AlphaFoldDB" id="A0A0B2VCH4"/>
<accession>A0A0B2VCH4</accession>
<evidence type="ECO:0000313" key="4">
    <source>
        <dbReference type="Proteomes" id="UP000031036"/>
    </source>
</evidence>
<feature type="signal peptide" evidence="2">
    <location>
        <begin position="1"/>
        <end position="17"/>
    </location>
</feature>
<sequence>MLTVACFHFFISVFLQSDEQSVDTFIWDICESICCKQTILYAWSSALAIGSMVFVLNSCCQKKNAAASTSDLKQIAQFQQPTVTDQEDLTSDKLIIGKRHKKTKHRKKHKKKDRKYPPKDLQEDNESYPKPRKFVKGPKEKLIAKGCRAGQQEYKTMDDVASDWGSESDDREEREVREKTSNATSTRGIQSVFLN</sequence>
<keyword evidence="4" id="KW-1185">Reference proteome</keyword>
<reference evidence="3 4" key="1">
    <citation type="submission" date="2014-11" db="EMBL/GenBank/DDBJ databases">
        <title>Genetic blueprint of the zoonotic pathogen Toxocara canis.</title>
        <authorList>
            <person name="Zhu X.-Q."/>
            <person name="Korhonen P.K."/>
            <person name="Cai H."/>
            <person name="Young N.D."/>
            <person name="Nejsum P."/>
            <person name="von Samson-Himmelstjerna G."/>
            <person name="Boag P.R."/>
            <person name="Tan P."/>
            <person name="Li Q."/>
            <person name="Min J."/>
            <person name="Yang Y."/>
            <person name="Wang X."/>
            <person name="Fang X."/>
            <person name="Hall R.S."/>
            <person name="Hofmann A."/>
            <person name="Sternberg P.W."/>
            <person name="Jex A.R."/>
            <person name="Gasser R.B."/>
        </authorList>
    </citation>
    <scope>NUCLEOTIDE SEQUENCE [LARGE SCALE GENOMIC DNA]</scope>
    <source>
        <strain evidence="3">PN_DK_2014</strain>
    </source>
</reference>
<feature type="compositionally biased region" description="Polar residues" evidence="1">
    <location>
        <begin position="181"/>
        <end position="195"/>
    </location>
</feature>
<feature type="chain" id="PRO_5002096068" evidence="2">
    <location>
        <begin position="18"/>
        <end position="195"/>
    </location>
</feature>
<feature type="compositionally biased region" description="Basic residues" evidence="1">
    <location>
        <begin position="99"/>
        <end position="114"/>
    </location>
</feature>
<dbReference type="Proteomes" id="UP000031036">
    <property type="component" value="Unassembled WGS sequence"/>
</dbReference>
<gene>
    <name evidence="3" type="ORF">Tcan_13696</name>
</gene>
<evidence type="ECO:0000313" key="3">
    <source>
        <dbReference type="EMBL" id="KHN78685.1"/>
    </source>
</evidence>
<organism evidence="3 4">
    <name type="scientific">Toxocara canis</name>
    <name type="common">Canine roundworm</name>
    <dbReference type="NCBI Taxonomy" id="6265"/>
    <lineage>
        <taxon>Eukaryota</taxon>
        <taxon>Metazoa</taxon>
        <taxon>Ecdysozoa</taxon>
        <taxon>Nematoda</taxon>
        <taxon>Chromadorea</taxon>
        <taxon>Rhabditida</taxon>
        <taxon>Spirurina</taxon>
        <taxon>Ascaridomorpha</taxon>
        <taxon>Ascaridoidea</taxon>
        <taxon>Toxocaridae</taxon>
        <taxon>Toxocara</taxon>
    </lineage>
</organism>
<feature type="compositionally biased region" description="Basic and acidic residues" evidence="1">
    <location>
        <begin position="171"/>
        <end position="180"/>
    </location>
</feature>
<proteinExistence type="predicted"/>
<feature type="region of interest" description="Disordered" evidence="1">
    <location>
        <begin position="99"/>
        <end position="141"/>
    </location>
</feature>